<dbReference type="EMBL" id="RQGD01000035">
    <property type="protein sequence ID" value="TGL57404.1"/>
    <property type="molecule type" value="Genomic_DNA"/>
</dbReference>
<dbReference type="Proteomes" id="UP000297693">
    <property type="component" value="Unassembled WGS sequence"/>
</dbReference>
<keyword evidence="2" id="KW-1185">Reference proteome</keyword>
<accession>A0A4R9JWK8</accession>
<dbReference type="OrthoDB" id="341793at2"/>
<evidence type="ECO:0008006" key="3">
    <source>
        <dbReference type="Google" id="ProtNLM"/>
    </source>
</evidence>
<evidence type="ECO:0000313" key="1">
    <source>
        <dbReference type="EMBL" id="TGL57404.1"/>
    </source>
</evidence>
<proteinExistence type="predicted"/>
<evidence type="ECO:0000313" key="2">
    <source>
        <dbReference type="Proteomes" id="UP000297693"/>
    </source>
</evidence>
<reference evidence="1" key="1">
    <citation type="journal article" date="2019" name="PLoS Negl. Trop. Dis.">
        <title>Revisiting the worldwide diversity of Leptospira species in the environment.</title>
        <authorList>
            <person name="Vincent A.T."/>
            <person name="Schiettekatte O."/>
            <person name="Bourhy P."/>
            <person name="Veyrier F.J."/>
            <person name="Picardeau M."/>
        </authorList>
    </citation>
    <scope>NUCLEOTIDE SEQUENCE [LARGE SCALE GENOMIC DNA]</scope>
    <source>
        <strain evidence="1">201702476</strain>
    </source>
</reference>
<gene>
    <name evidence="1" type="ORF">EHQ58_14030</name>
</gene>
<comment type="caution">
    <text evidence="1">The sequence shown here is derived from an EMBL/GenBank/DDBJ whole genome shotgun (WGS) entry which is preliminary data.</text>
</comment>
<dbReference type="InterPro" id="IPR036895">
    <property type="entry name" value="Uracil-DNA_glycosylase-like_sf"/>
</dbReference>
<dbReference type="Gene3D" id="3.40.470.10">
    <property type="entry name" value="Uracil-DNA glycosylase-like domain"/>
    <property type="match status" value="1"/>
</dbReference>
<organism evidence="1 2">
    <name type="scientific">Leptospira ognonensis</name>
    <dbReference type="NCBI Taxonomy" id="2484945"/>
    <lineage>
        <taxon>Bacteria</taxon>
        <taxon>Pseudomonadati</taxon>
        <taxon>Spirochaetota</taxon>
        <taxon>Spirochaetia</taxon>
        <taxon>Leptospirales</taxon>
        <taxon>Leptospiraceae</taxon>
        <taxon>Leptospira</taxon>
    </lineage>
</organism>
<protein>
    <recommendedName>
        <fullName evidence="3">Uracil-DNA glycosylase-like domain-containing protein</fullName>
    </recommendedName>
</protein>
<dbReference type="AlphaFoldDB" id="A0A4R9JWK8"/>
<dbReference type="RefSeq" id="WP_135624527.1">
    <property type="nucleotide sequence ID" value="NZ_RQGD01000035.1"/>
</dbReference>
<name>A0A4R9JWK8_9LEPT</name>
<sequence length="274" mass="31820">MDKKKIFESLVDIFDDAQYFIKKNSLPIFHLRSEADPHDIAFSWKALTKKTKEQKQKETQEKQRTNRELANFPCSLCSNKTTGIKNYFYPGRFPILVLHYSGASSSKEKPFVKKNPKQVFKEELTGKVWNDLIKSVYHFSSEELFYQEYPACNFSAVSVKDEDWKVRTENCKSFVEDNVREFDLKGIILLGSSAKHVFGAELAKQMVGKLTTWQFSGKEIPVMTLRSPEALVFLDEKSKQKSEEKSLFHYAEEKNALELAYKEQLSILLNEVKR</sequence>